<gene>
    <name evidence="2" type="ORF">CRV04_01690</name>
</gene>
<sequence>MQKQVGILIFENIEVLDFCGPFEVLSVVRLDEKKRMQTNSPFDVKLIALTKEVVITKGGMKVIPDFDIHDCPPLDILIVPGGMGTRTLMYNEEILNFVRAKAKEVELLTSVCTGSLILANAQLLDGVEATTHWKSLNRMKEEFPHVMVCMDKHFVEDGNVISSAGISAGIDMALYILKRYFGEEVARSTAQHMEYPYLEVNQRKVVL</sequence>
<dbReference type="CDD" id="cd03139">
    <property type="entry name" value="GATase1_PfpI_2"/>
    <property type="match status" value="1"/>
</dbReference>
<evidence type="ECO:0000259" key="1">
    <source>
        <dbReference type="Pfam" id="PF01965"/>
    </source>
</evidence>
<proteinExistence type="predicted"/>
<dbReference type="PANTHER" id="PTHR43130:SF14">
    <property type="entry name" value="DJ-1_PFPI DOMAIN-CONTAINING PROTEIN"/>
    <property type="match status" value="1"/>
</dbReference>
<dbReference type="Pfam" id="PF01965">
    <property type="entry name" value="DJ-1_PfpI"/>
    <property type="match status" value="1"/>
</dbReference>
<organism evidence="2 3">
    <name type="scientific">Candidatus Marinarcus aquaticus</name>
    <dbReference type="NCBI Taxonomy" id="2044504"/>
    <lineage>
        <taxon>Bacteria</taxon>
        <taxon>Pseudomonadati</taxon>
        <taxon>Campylobacterota</taxon>
        <taxon>Epsilonproteobacteria</taxon>
        <taxon>Campylobacterales</taxon>
        <taxon>Arcobacteraceae</taxon>
        <taxon>Candidatus Marinarcus</taxon>
    </lineage>
</organism>
<dbReference type="InterPro" id="IPR002818">
    <property type="entry name" value="DJ-1/PfpI"/>
</dbReference>
<dbReference type="RefSeq" id="WP_128994885.1">
    <property type="nucleotide sequence ID" value="NZ_PDKN01000001.1"/>
</dbReference>
<protein>
    <submittedName>
        <fullName evidence="2">AraC family transcriptional regulator</fullName>
    </submittedName>
</protein>
<evidence type="ECO:0000313" key="3">
    <source>
        <dbReference type="Proteomes" id="UP000290657"/>
    </source>
</evidence>
<accession>A0A4Q0XXT4</accession>
<name>A0A4Q0XXT4_9BACT</name>
<reference evidence="2 3" key="1">
    <citation type="submission" date="2017-10" db="EMBL/GenBank/DDBJ databases">
        <title>Genomics of the genus Arcobacter.</title>
        <authorList>
            <person name="Perez-Cataluna A."/>
            <person name="Figueras M.J."/>
        </authorList>
    </citation>
    <scope>NUCLEOTIDE SEQUENCE [LARGE SCALE GENOMIC DNA]</scope>
    <source>
        <strain evidence="2 3">CECT 8987</strain>
    </source>
</reference>
<dbReference type="InterPro" id="IPR052158">
    <property type="entry name" value="INH-QAR"/>
</dbReference>
<evidence type="ECO:0000313" key="2">
    <source>
        <dbReference type="EMBL" id="RXJ60751.1"/>
    </source>
</evidence>
<dbReference type="AlphaFoldDB" id="A0A4Q0XXT4"/>
<comment type="caution">
    <text evidence="2">The sequence shown here is derived from an EMBL/GenBank/DDBJ whole genome shotgun (WGS) entry which is preliminary data.</text>
</comment>
<dbReference type="GO" id="GO:0006355">
    <property type="term" value="P:regulation of DNA-templated transcription"/>
    <property type="evidence" value="ECO:0007669"/>
    <property type="project" value="TreeGrafter"/>
</dbReference>
<dbReference type="InterPro" id="IPR029062">
    <property type="entry name" value="Class_I_gatase-like"/>
</dbReference>
<feature type="domain" description="DJ-1/PfpI" evidence="1">
    <location>
        <begin position="3"/>
        <end position="178"/>
    </location>
</feature>
<dbReference type="SUPFAM" id="SSF52317">
    <property type="entry name" value="Class I glutamine amidotransferase-like"/>
    <property type="match status" value="1"/>
</dbReference>
<dbReference type="EMBL" id="PDKN01000001">
    <property type="protein sequence ID" value="RXJ60751.1"/>
    <property type="molecule type" value="Genomic_DNA"/>
</dbReference>
<dbReference type="Gene3D" id="3.40.50.880">
    <property type="match status" value="1"/>
</dbReference>
<keyword evidence="3" id="KW-1185">Reference proteome</keyword>
<dbReference type="Proteomes" id="UP000290657">
    <property type="component" value="Unassembled WGS sequence"/>
</dbReference>
<dbReference type="PANTHER" id="PTHR43130">
    <property type="entry name" value="ARAC-FAMILY TRANSCRIPTIONAL REGULATOR"/>
    <property type="match status" value="1"/>
</dbReference>
<dbReference type="OrthoDB" id="9798003at2"/>